<dbReference type="EMBL" id="SODF01000001">
    <property type="protein sequence ID" value="TDW22416.1"/>
    <property type="molecule type" value="Genomic_DNA"/>
</dbReference>
<reference evidence="1 2" key="1">
    <citation type="submission" date="2019-03" db="EMBL/GenBank/DDBJ databases">
        <title>Genomic Encyclopedia of Type Strains, Phase III (KMG-III): the genomes of soil and plant-associated and newly described type strains.</title>
        <authorList>
            <person name="Whitman W."/>
        </authorList>
    </citation>
    <scope>NUCLEOTIDE SEQUENCE [LARGE SCALE GENOMIC DNA]</scope>
    <source>
        <strain evidence="1 2">VKM Ac-2570</strain>
    </source>
</reference>
<dbReference type="AlphaFoldDB" id="A0A4R7ZXG7"/>
<proteinExistence type="predicted"/>
<sequence length="279" mass="31216">MLTVLGIDVSPDLLARWVDWLAPDEQPFFLTKKQANAWSLTVDDREPSRQDRDTYWTYAIDRRAAHTAWLTEAAYGELPKATRAALVRAQVNYGRGAVPTVRKWAGVVGAEVRQQADGHRFVWWKSLLREPERVLPEIVSEGLGPSRHGDVRTWPADFPRVRELAGTFADGSGPNCFGTVMAACGVEGAESVWMVREPFEEWLANHTEPGGQDGVPGTVFVWRDAAALVQHAALTIGDGWMLHKPSQSWMSPRKVRTVTQVKRATRTAGWRLERHKVVG</sequence>
<dbReference type="Proteomes" id="UP000295447">
    <property type="component" value="Unassembled WGS sequence"/>
</dbReference>
<comment type="caution">
    <text evidence="1">The sequence shown here is derived from an EMBL/GenBank/DDBJ whole genome shotgun (WGS) entry which is preliminary data.</text>
</comment>
<name>A0A4R7ZXG7_9ACTN</name>
<evidence type="ECO:0000313" key="2">
    <source>
        <dbReference type="Proteomes" id="UP000295447"/>
    </source>
</evidence>
<organism evidence="1 2">
    <name type="scientific">Kribbella kalugense</name>
    <dbReference type="NCBI Taxonomy" id="2512221"/>
    <lineage>
        <taxon>Bacteria</taxon>
        <taxon>Bacillati</taxon>
        <taxon>Actinomycetota</taxon>
        <taxon>Actinomycetes</taxon>
        <taxon>Propionibacteriales</taxon>
        <taxon>Kribbellaceae</taxon>
        <taxon>Kribbella</taxon>
    </lineage>
</organism>
<keyword evidence="2" id="KW-1185">Reference proteome</keyword>
<gene>
    <name evidence="1" type="ORF">EV650_1253</name>
</gene>
<accession>A0A4R7ZXG7</accession>
<dbReference type="RefSeq" id="WP_238174043.1">
    <property type="nucleotide sequence ID" value="NZ_SODF01000001.1"/>
</dbReference>
<protein>
    <submittedName>
        <fullName evidence="1">Uncharacterized protein</fullName>
    </submittedName>
</protein>
<evidence type="ECO:0000313" key="1">
    <source>
        <dbReference type="EMBL" id="TDW22416.1"/>
    </source>
</evidence>